<evidence type="ECO:0000313" key="3">
    <source>
        <dbReference type="Proteomes" id="UP001442468"/>
    </source>
</evidence>
<reference evidence="2 3" key="1">
    <citation type="submission" date="2024-05" db="EMBL/GenBank/DDBJ databases">
        <title>Halomonas sp. SSM6 16S ribosomal RNA gene Genome sequencing and assembly.</title>
        <authorList>
            <person name="Yook S."/>
        </authorList>
    </citation>
    <scope>NUCLEOTIDE SEQUENCE [LARGE SCALE GENOMIC DNA]</scope>
    <source>
        <strain evidence="2 3">SSM6</strain>
    </source>
</reference>
<feature type="signal peptide" evidence="1">
    <location>
        <begin position="1"/>
        <end position="21"/>
    </location>
</feature>
<organism evidence="2 3">
    <name type="scientific">Halomonas aquatica</name>
    <dbReference type="NCBI Taxonomy" id="3151123"/>
    <lineage>
        <taxon>Bacteria</taxon>
        <taxon>Pseudomonadati</taxon>
        <taxon>Pseudomonadota</taxon>
        <taxon>Gammaproteobacteria</taxon>
        <taxon>Oceanospirillales</taxon>
        <taxon>Halomonadaceae</taxon>
        <taxon>Halomonas</taxon>
    </lineage>
</organism>
<evidence type="ECO:0000256" key="1">
    <source>
        <dbReference type="SAM" id="SignalP"/>
    </source>
</evidence>
<dbReference type="Gene3D" id="1.25.40.10">
    <property type="entry name" value="Tetratricopeptide repeat domain"/>
    <property type="match status" value="1"/>
</dbReference>
<proteinExistence type="predicted"/>
<dbReference type="RefSeq" id="WP_349761415.1">
    <property type="nucleotide sequence ID" value="NZ_JBEGCJ010000003.1"/>
</dbReference>
<keyword evidence="3" id="KW-1185">Reference proteome</keyword>
<evidence type="ECO:0008006" key="4">
    <source>
        <dbReference type="Google" id="ProtNLM"/>
    </source>
</evidence>
<name>A0ABV1NDM1_9GAMM</name>
<evidence type="ECO:0000313" key="2">
    <source>
        <dbReference type="EMBL" id="MEQ6917138.1"/>
    </source>
</evidence>
<protein>
    <recommendedName>
        <fullName evidence="4">Tetratricopeptide repeat-containing protein</fullName>
    </recommendedName>
</protein>
<sequence length="190" mass="21238">MNMRRALLVCAATLILGGCAASPYGTPPDTSDPWELVHSARAWLEKGRPRGALPSLHQAQRNLEGLDPQGREYRHLEAAIMNEYGRVYEMTSNLDEAEAALREADRISLSIPEIRPLAFDITYNLSTVLERQNRPGESCEYLRRAHATIIDLDETPSPPPEGYGGHSQAFIDQTVMPRIEGRANRIDCRL</sequence>
<gene>
    <name evidence="2" type="ORF">ABE960_06355</name>
</gene>
<dbReference type="EMBL" id="JBEGCJ010000003">
    <property type="protein sequence ID" value="MEQ6917138.1"/>
    <property type="molecule type" value="Genomic_DNA"/>
</dbReference>
<dbReference type="SUPFAM" id="SSF48452">
    <property type="entry name" value="TPR-like"/>
    <property type="match status" value="1"/>
</dbReference>
<dbReference type="InterPro" id="IPR011990">
    <property type="entry name" value="TPR-like_helical_dom_sf"/>
</dbReference>
<comment type="caution">
    <text evidence="2">The sequence shown here is derived from an EMBL/GenBank/DDBJ whole genome shotgun (WGS) entry which is preliminary data.</text>
</comment>
<dbReference type="Proteomes" id="UP001442468">
    <property type="component" value="Unassembled WGS sequence"/>
</dbReference>
<feature type="chain" id="PRO_5046003445" description="Tetratricopeptide repeat-containing protein" evidence="1">
    <location>
        <begin position="22"/>
        <end position="190"/>
    </location>
</feature>
<accession>A0ABV1NDM1</accession>
<dbReference type="PROSITE" id="PS51257">
    <property type="entry name" value="PROKAR_LIPOPROTEIN"/>
    <property type="match status" value="1"/>
</dbReference>
<keyword evidence="1" id="KW-0732">Signal</keyword>